<dbReference type="AlphaFoldDB" id="A0A4Q8QKE0"/>
<dbReference type="OrthoDB" id="1179540at2"/>
<name>A0A4Q8QKE0_9FLAO</name>
<dbReference type="EMBL" id="SGIU01000001">
    <property type="protein sequence ID" value="TAI48706.1"/>
    <property type="molecule type" value="Genomic_DNA"/>
</dbReference>
<comment type="caution">
    <text evidence="1">The sequence shown here is derived from an EMBL/GenBank/DDBJ whole genome shotgun (WGS) entry which is preliminary data.</text>
</comment>
<protein>
    <submittedName>
        <fullName evidence="1">Uncharacterized protein</fullName>
    </submittedName>
</protein>
<evidence type="ECO:0000313" key="2">
    <source>
        <dbReference type="Proteomes" id="UP000291981"/>
    </source>
</evidence>
<organism evidence="1 2">
    <name type="scientific">Flagellimonas allohymeniacidonis</name>
    <dbReference type="NCBI Taxonomy" id="2517819"/>
    <lineage>
        <taxon>Bacteria</taxon>
        <taxon>Pseudomonadati</taxon>
        <taxon>Bacteroidota</taxon>
        <taxon>Flavobacteriia</taxon>
        <taxon>Flavobacteriales</taxon>
        <taxon>Flavobacteriaceae</taxon>
        <taxon>Flagellimonas</taxon>
    </lineage>
</organism>
<reference evidence="1 2" key="1">
    <citation type="submission" date="2019-02" db="EMBL/GenBank/DDBJ databases">
        <title>Draft genome sequence of Muricauda sp. 176CP4-71.</title>
        <authorList>
            <person name="Park J.-S."/>
        </authorList>
    </citation>
    <scope>NUCLEOTIDE SEQUENCE [LARGE SCALE GENOMIC DNA]</scope>
    <source>
        <strain evidence="1 2">176CP4-71</strain>
    </source>
</reference>
<dbReference type="RefSeq" id="WP_130609234.1">
    <property type="nucleotide sequence ID" value="NZ_SGIU01000001.1"/>
</dbReference>
<proteinExistence type="predicted"/>
<gene>
    <name evidence="1" type="ORF">EW142_02585</name>
</gene>
<keyword evidence="2" id="KW-1185">Reference proteome</keyword>
<accession>A0A4Q8QKE0</accession>
<sequence>MPEIRKILGLLFLVGVMCVKVSALHVYAHQDSDLETIENCDICEIALENQTESFNFDLSTEVNTPSIFPVSYKILKETDQVSGLFNHYSYFSRPPPGIL</sequence>
<evidence type="ECO:0000313" key="1">
    <source>
        <dbReference type="EMBL" id="TAI48706.1"/>
    </source>
</evidence>
<dbReference type="Proteomes" id="UP000291981">
    <property type="component" value="Unassembled WGS sequence"/>
</dbReference>